<evidence type="ECO:0000313" key="3">
    <source>
        <dbReference type="Proteomes" id="UP000541558"/>
    </source>
</evidence>
<evidence type="ECO:0000313" key="2">
    <source>
        <dbReference type="EMBL" id="KAF5340015.1"/>
    </source>
</evidence>
<feature type="compositionally biased region" description="Low complexity" evidence="1">
    <location>
        <begin position="322"/>
        <end position="334"/>
    </location>
</feature>
<gene>
    <name evidence="2" type="ORF">D9611_012334</name>
</gene>
<sequence length="347" mass="37545">MDVGDVEAEAEEERKAREEREEKDRRRRVRVKKEVEEVEMRREEEEEEAKGKGDTGRVAMPPQASPAPTSTPMAHALMAVDGAVDDAEDIREASAATQSPPLTLSQYFLPPSSPYTTPSPRSAPFPPASSPAPPDLPRLTWAAKRLYIHALEPVPKASAVSSHSAPVQPLSERRTSLNDNIQHVSVPKTKVTVEPKPPARRAKKPAHRPVKTTIIPPKTSKPSRKRSKTTRPPAAAPRTASRYSPPPPPVQATTSRALVDVEIDDPLPTPANLERALYEGITFERCVDISLSAVPYLFGVDACGYQFGYGGSRSESLGSDESATSAAHANATAAIRDDVDDSATVDT</sequence>
<dbReference type="AlphaFoldDB" id="A0A8H5FK06"/>
<protein>
    <submittedName>
        <fullName evidence="2">Uncharacterized protein</fullName>
    </submittedName>
</protein>
<evidence type="ECO:0000256" key="1">
    <source>
        <dbReference type="SAM" id="MobiDB-lite"/>
    </source>
</evidence>
<organism evidence="2 3">
    <name type="scientific">Ephemerocybe angulata</name>
    <dbReference type="NCBI Taxonomy" id="980116"/>
    <lineage>
        <taxon>Eukaryota</taxon>
        <taxon>Fungi</taxon>
        <taxon>Dikarya</taxon>
        <taxon>Basidiomycota</taxon>
        <taxon>Agaricomycotina</taxon>
        <taxon>Agaricomycetes</taxon>
        <taxon>Agaricomycetidae</taxon>
        <taxon>Agaricales</taxon>
        <taxon>Agaricineae</taxon>
        <taxon>Psathyrellaceae</taxon>
        <taxon>Ephemerocybe</taxon>
    </lineage>
</organism>
<feature type="region of interest" description="Disordered" evidence="1">
    <location>
        <begin position="153"/>
        <end position="256"/>
    </location>
</feature>
<reference evidence="2 3" key="1">
    <citation type="journal article" date="2020" name="ISME J.">
        <title>Uncovering the hidden diversity of litter-decomposition mechanisms in mushroom-forming fungi.</title>
        <authorList>
            <person name="Floudas D."/>
            <person name="Bentzer J."/>
            <person name="Ahren D."/>
            <person name="Johansson T."/>
            <person name="Persson P."/>
            <person name="Tunlid A."/>
        </authorList>
    </citation>
    <scope>NUCLEOTIDE SEQUENCE [LARGE SCALE GENOMIC DNA]</scope>
    <source>
        <strain evidence="2 3">CBS 175.51</strain>
    </source>
</reference>
<dbReference type="OrthoDB" id="10492308at2759"/>
<feature type="compositionally biased region" description="Basic and acidic residues" evidence="1">
    <location>
        <begin position="12"/>
        <end position="24"/>
    </location>
</feature>
<feature type="compositionally biased region" description="Low complexity" evidence="1">
    <location>
        <begin position="59"/>
        <end position="76"/>
    </location>
</feature>
<feature type="compositionally biased region" description="Basic residues" evidence="1">
    <location>
        <begin position="198"/>
        <end position="210"/>
    </location>
</feature>
<feature type="compositionally biased region" description="Low complexity" evidence="1">
    <location>
        <begin position="230"/>
        <end position="243"/>
    </location>
</feature>
<feature type="region of interest" description="Disordered" evidence="1">
    <location>
        <begin position="1"/>
        <end position="137"/>
    </location>
</feature>
<keyword evidence="3" id="KW-1185">Reference proteome</keyword>
<feature type="compositionally biased region" description="Basic and acidic residues" evidence="1">
    <location>
        <begin position="32"/>
        <end position="55"/>
    </location>
</feature>
<proteinExistence type="predicted"/>
<dbReference type="EMBL" id="JAACJK010000005">
    <property type="protein sequence ID" value="KAF5340015.1"/>
    <property type="molecule type" value="Genomic_DNA"/>
</dbReference>
<feature type="region of interest" description="Disordered" evidence="1">
    <location>
        <begin position="311"/>
        <end position="347"/>
    </location>
</feature>
<feature type="compositionally biased region" description="Acidic residues" evidence="1">
    <location>
        <begin position="1"/>
        <end position="11"/>
    </location>
</feature>
<feature type="compositionally biased region" description="Polar residues" evidence="1">
    <location>
        <begin position="95"/>
        <end position="106"/>
    </location>
</feature>
<feature type="compositionally biased region" description="Low complexity" evidence="1">
    <location>
        <begin position="184"/>
        <end position="194"/>
    </location>
</feature>
<accession>A0A8H5FK06</accession>
<feature type="compositionally biased region" description="Pro residues" evidence="1">
    <location>
        <begin position="121"/>
        <end position="136"/>
    </location>
</feature>
<comment type="caution">
    <text evidence="2">The sequence shown here is derived from an EMBL/GenBank/DDBJ whole genome shotgun (WGS) entry which is preliminary data.</text>
</comment>
<name>A0A8H5FK06_9AGAR</name>
<feature type="compositionally biased region" description="Acidic residues" evidence="1">
    <location>
        <begin position="338"/>
        <end position="347"/>
    </location>
</feature>
<dbReference type="Proteomes" id="UP000541558">
    <property type="component" value="Unassembled WGS sequence"/>
</dbReference>